<protein>
    <recommendedName>
        <fullName evidence="7">Pre-mRNA-splicing factor SLU7</fullName>
    </recommendedName>
</protein>
<comment type="similarity">
    <text evidence="2 7">Belongs to the SLU7 family.</text>
</comment>
<dbReference type="GO" id="GO:0005681">
    <property type="term" value="C:spliceosomal complex"/>
    <property type="evidence" value="ECO:0007669"/>
    <property type="project" value="UniProtKB-UniRule"/>
</dbReference>
<feature type="region of interest" description="Disordered" evidence="8">
    <location>
        <begin position="1"/>
        <end position="35"/>
    </location>
</feature>
<dbReference type="PANTHER" id="PTHR12942">
    <property type="entry name" value="STEP II SPLICING FACTOR SLU7"/>
    <property type="match status" value="1"/>
</dbReference>
<keyword evidence="3 7" id="KW-0507">mRNA processing</keyword>
<feature type="region of interest" description="Disordered" evidence="8">
    <location>
        <begin position="439"/>
        <end position="461"/>
    </location>
</feature>
<accession>A0AAD9MLY7</accession>
<feature type="region of interest" description="Disordered" evidence="8">
    <location>
        <begin position="242"/>
        <end position="265"/>
    </location>
</feature>
<dbReference type="EMBL" id="JASFZW010000012">
    <property type="protein sequence ID" value="KAK2076096.1"/>
    <property type="molecule type" value="Genomic_DNA"/>
</dbReference>
<evidence type="ECO:0000256" key="3">
    <source>
        <dbReference type="ARBA" id="ARBA00022664"/>
    </source>
</evidence>
<dbReference type="AlphaFoldDB" id="A0AAD9MLY7"/>
<proteinExistence type="inferred from homology"/>
<dbReference type="GO" id="GO:0030628">
    <property type="term" value="F:pre-mRNA 3'-splice site binding"/>
    <property type="evidence" value="ECO:0007669"/>
    <property type="project" value="UniProtKB-UniRule"/>
</dbReference>
<keyword evidence="6 7" id="KW-0539">Nucleus</keyword>
<feature type="compositionally biased region" description="Basic and acidic residues" evidence="8">
    <location>
        <begin position="1"/>
        <end position="18"/>
    </location>
</feature>
<evidence type="ECO:0000313" key="10">
    <source>
        <dbReference type="EMBL" id="KAK2076096.1"/>
    </source>
</evidence>
<keyword evidence="4 7" id="KW-0747">Spliceosome</keyword>
<keyword evidence="11" id="KW-1185">Reference proteome</keyword>
<feature type="compositionally biased region" description="Basic and acidic residues" evidence="8">
    <location>
        <begin position="242"/>
        <end position="258"/>
    </location>
</feature>
<comment type="caution">
    <text evidence="10">The sequence shown here is derived from an EMBL/GenBank/DDBJ whole genome shotgun (WGS) entry which is preliminary data.</text>
</comment>
<dbReference type="InterPro" id="IPR039974">
    <property type="entry name" value="Splicing_factor_SLU7"/>
</dbReference>
<sequence length="555" mass="61312">MLSAEERRRQKELEEARKAGLAAPEVDEDGNAINPHIPQFMASAPWYLSNDGPSLKHQKNWKGGVEDTKVWYDRGAKVHQATKYRKGACENCGSMSHKTRDCLERPRGRGARWTGKAIAADDKVEDIRLVGFDAKRDRWNGYSSEEWTRQAERYERAAEMRAEVRRRELLERGEGEGAAASAVAATEEDKVAETEEAGFAKVEKAVRTVGGGATGSVRNLRIREDTAKYLLNLDLESAYYDPKSRSMRQDPNPDRDPSQKTFAGDNFVRESGSVGAFKALNAFAVTAYERGQAAHLQATPSQAEAAFRRFKARRQEAGAGRRQDVRDRYGDAAEPLTEEVAALRGSEAYAEYDASGRLLHGHEVVARSRYEEDVHPGNHTSVWGSWWHQGAWGYACCHQTVKNSYCTGSVAREAEREAEEGMRANLLEKAAEAREEAVRDHDDAANDAAAPSTTTATAPFKGGYAGASGLWGTETEEGAELDRDKVKAALKKQARLEREALERDQSKRGYNSLGGAATDEVTAEDMEAYRLKRARADDPLAAINQAKGTDGYDLV</sequence>
<keyword evidence="5 7" id="KW-0508">mRNA splicing</keyword>
<dbReference type="GO" id="GO:0000398">
    <property type="term" value="P:mRNA splicing, via spliceosome"/>
    <property type="evidence" value="ECO:0007669"/>
    <property type="project" value="UniProtKB-UniRule"/>
</dbReference>
<evidence type="ECO:0000256" key="4">
    <source>
        <dbReference type="ARBA" id="ARBA00022728"/>
    </source>
</evidence>
<comment type="subcellular location">
    <subcellularLocation>
        <location evidence="1 7">Nucleus</location>
    </subcellularLocation>
</comment>
<dbReference type="InterPro" id="IPR021715">
    <property type="entry name" value="Slu7_dom"/>
</dbReference>
<evidence type="ECO:0000313" key="11">
    <source>
        <dbReference type="Proteomes" id="UP001255856"/>
    </source>
</evidence>
<evidence type="ECO:0000256" key="5">
    <source>
        <dbReference type="ARBA" id="ARBA00023187"/>
    </source>
</evidence>
<evidence type="ECO:0000256" key="8">
    <source>
        <dbReference type="SAM" id="MobiDB-lite"/>
    </source>
</evidence>
<evidence type="ECO:0000256" key="6">
    <source>
        <dbReference type="ARBA" id="ARBA00023242"/>
    </source>
</evidence>
<feature type="compositionally biased region" description="Low complexity" evidence="8">
    <location>
        <begin position="446"/>
        <end position="458"/>
    </location>
</feature>
<feature type="region of interest" description="Disordered" evidence="8">
    <location>
        <begin position="171"/>
        <end position="196"/>
    </location>
</feature>
<dbReference type="PANTHER" id="PTHR12942:SF2">
    <property type="entry name" value="PRE-MRNA-SPLICING FACTOR SLU7"/>
    <property type="match status" value="1"/>
</dbReference>
<evidence type="ECO:0000256" key="2">
    <source>
        <dbReference type="ARBA" id="ARBA00007203"/>
    </source>
</evidence>
<feature type="compositionally biased region" description="Basic and acidic residues" evidence="8">
    <location>
        <begin position="497"/>
        <end position="507"/>
    </location>
</feature>
<feature type="region of interest" description="Disordered" evidence="8">
    <location>
        <begin position="497"/>
        <end position="518"/>
    </location>
</feature>
<gene>
    <name evidence="10" type="ORF">QBZ16_001432</name>
</gene>
<feature type="domain" description="Pre-mRNA-splicing factor SLU7" evidence="9">
    <location>
        <begin position="131"/>
        <end position="385"/>
    </location>
</feature>
<comment type="function">
    <text evidence="7">Involved in pre-mRNA splicing.</text>
</comment>
<dbReference type="Pfam" id="PF11708">
    <property type="entry name" value="Slu7"/>
    <property type="match status" value="1"/>
</dbReference>
<name>A0AAD9MLY7_PROWI</name>
<organism evidence="10 11">
    <name type="scientific">Prototheca wickerhamii</name>
    <dbReference type="NCBI Taxonomy" id="3111"/>
    <lineage>
        <taxon>Eukaryota</taxon>
        <taxon>Viridiplantae</taxon>
        <taxon>Chlorophyta</taxon>
        <taxon>core chlorophytes</taxon>
        <taxon>Trebouxiophyceae</taxon>
        <taxon>Chlorellales</taxon>
        <taxon>Chlorellaceae</taxon>
        <taxon>Prototheca</taxon>
    </lineage>
</organism>
<comment type="subunit">
    <text evidence="7">Associated with the spliceosome.</text>
</comment>
<evidence type="ECO:0000259" key="9">
    <source>
        <dbReference type="Pfam" id="PF11708"/>
    </source>
</evidence>
<evidence type="ECO:0000256" key="1">
    <source>
        <dbReference type="ARBA" id="ARBA00004123"/>
    </source>
</evidence>
<evidence type="ECO:0000256" key="7">
    <source>
        <dbReference type="RuleBase" id="RU367071"/>
    </source>
</evidence>
<reference evidence="10" key="1">
    <citation type="submission" date="2021-01" db="EMBL/GenBank/DDBJ databases">
        <authorList>
            <person name="Eckstrom K.M.E."/>
        </authorList>
    </citation>
    <scope>NUCLEOTIDE SEQUENCE</scope>
    <source>
        <strain evidence="10">UVCC 0001</strain>
    </source>
</reference>
<dbReference type="Proteomes" id="UP001255856">
    <property type="component" value="Unassembled WGS sequence"/>
</dbReference>